<dbReference type="Gene3D" id="2.170.300.10">
    <property type="entry name" value="Tie2 ligand-binding domain superfamily"/>
    <property type="match status" value="1"/>
</dbReference>
<feature type="signal peptide" evidence="1">
    <location>
        <begin position="1"/>
        <end position="16"/>
    </location>
</feature>
<dbReference type="EnsemblMetazoa" id="G29071.1">
    <property type="protein sequence ID" value="G29071.1:cds"/>
    <property type="gene ID" value="G29071"/>
</dbReference>
<name>A0A8W8LP42_MAGGI</name>
<dbReference type="AlphaFoldDB" id="A0A8W8LP42"/>
<keyword evidence="1" id="KW-0732">Signal</keyword>
<feature type="chain" id="PRO_5036470840" evidence="1">
    <location>
        <begin position="17"/>
        <end position="109"/>
    </location>
</feature>
<reference evidence="2" key="1">
    <citation type="submission" date="2022-08" db="UniProtKB">
        <authorList>
            <consortium name="EnsemblMetazoa"/>
        </authorList>
    </citation>
    <scope>IDENTIFICATION</scope>
    <source>
        <strain evidence="2">05x7-T-G4-1.051#20</strain>
    </source>
</reference>
<accession>A0A8W8LP42</accession>
<sequence length="109" mass="12024">MVSLIFIFFLAETCAAQCERKGNTCCYVEEWDASLGKCKSCKPGYLGFNCNKTCEYSYYGIGCQSKCDCPDDKCDVAKGCPEKETSEGIYLQDGVKNSSTTSFTMETMA</sequence>
<protein>
    <submittedName>
        <fullName evidence="2">Uncharacterized protein</fullName>
    </submittedName>
</protein>
<keyword evidence="3" id="KW-1185">Reference proteome</keyword>
<evidence type="ECO:0000313" key="3">
    <source>
        <dbReference type="Proteomes" id="UP000005408"/>
    </source>
</evidence>
<organism evidence="2 3">
    <name type="scientific">Magallana gigas</name>
    <name type="common">Pacific oyster</name>
    <name type="synonym">Crassostrea gigas</name>
    <dbReference type="NCBI Taxonomy" id="29159"/>
    <lineage>
        <taxon>Eukaryota</taxon>
        <taxon>Metazoa</taxon>
        <taxon>Spiralia</taxon>
        <taxon>Lophotrochozoa</taxon>
        <taxon>Mollusca</taxon>
        <taxon>Bivalvia</taxon>
        <taxon>Autobranchia</taxon>
        <taxon>Pteriomorphia</taxon>
        <taxon>Ostreida</taxon>
        <taxon>Ostreoidea</taxon>
        <taxon>Ostreidae</taxon>
        <taxon>Magallana</taxon>
    </lineage>
</organism>
<evidence type="ECO:0000313" key="2">
    <source>
        <dbReference type="EnsemblMetazoa" id="G29071.1:cds"/>
    </source>
</evidence>
<evidence type="ECO:0000256" key="1">
    <source>
        <dbReference type="SAM" id="SignalP"/>
    </source>
</evidence>
<proteinExistence type="predicted"/>
<dbReference type="Proteomes" id="UP000005408">
    <property type="component" value="Unassembled WGS sequence"/>
</dbReference>